<accession>A0ABP5AB72</accession>
<dbReference type="Proteomes" id="UP001501612">
    <property type="component" value="Unassembled WGS sequence"/>
</dbReference>
<protein>
    <recommendedName>
        <fullName evidence="10">Amino acid transporter</fullName>
    </recommendedName>
</protein>
<keyword evidence="5 7" id="KW-0472">Membrane</keyword>
<comment type="caution">
    <text evidence="8">The sequence shown here is derived from an EMBL/GenBank/DDBJ whole genome shotgun (WGS) entry which is preliminary data.</text>
</comment>
<evidence type="ECO:0000256" key="1">
    <source>
        <dbReference type="ARBA" id="ARBA00004651"/>
    </source>
</evidence>
<evidence type="ECO:0000256" key="6">
    <source>
        <dbReference type="SAM" id="MobiDB-lite"/>
    </source>
</evidence>
<evidence type="ECO:0000256" key="7">
    <source>
        <dbReference type="SAM" id="Phobius"/>
    </source>
</evidence>
<evidence type="ECO:0000256" key="5">
    <source>
        <dbReference type="ARBA" id="ARBA00023136"/>
    </source>
</evidence>
<dbReference type="Pfam" id="PF01810">
    <property type="entry name" value="LysE"/>
    <property type="match status" value="1"/>
</dbReference>
<feature type="transmembrane region" description="Helical" evidence="7">
    <location>
        <begin position="234"/>
        <end position="256"/>
    </location>
</feature>
<feature type="transmembrane region" description="Helical" evidence="7">
    <location>
        <begin position="162"/>
        <end position="180"/>
    </location>
</feature>
<evidence type="ECO:0000256" key="4">
    <source>
        <dbReference type="ARBA" id="ARBA00022989"/>
    </source>
</evidence>
<gene>
    <name evidence="8" type="ORF">GCM10009737_06320</name>
</gene>
<keyword evidence="2" id="KW-1003">Cell membrane</keyword>
<evidence type="ECO:0000313" key="9">
    <source>
        <dbReference type="Proteomes" id="UP001501612"/>
    </source>
</evidence>
<keyword evidence="3 7" id="KW-0812">Transmembrane</keyword>
<sequence>MQGAGGGLEGATVDDGDERGELRGGVHPARLVKHRYGIHRLFRFPAQAHAPSVAAVLLSLATGYLALLALIVAVGAQNAFVLRQGVLGRHVGVVVVVCALSDALLMMLGVAGLGAVLTSAPLALLAVQWLGVAFLATYGVLALRRAARGDALDAAEQSAVSLRGVVLTTLALTWLNPHVYLDTVLLLGSLAQAHGPEGRWWFGAGAALGSLTWFTVIGYGAGRLRSFLARPVTWRWVETGVGVVMLALAAGLALHAPA</sequence>
<comment type="subcellular location">
    <subcellularLocation>
        <location evidence="1">Cell membrane</location>
        <topology evidence="1">Multi-pass membrane protein</topology>
    </subcellularLocation>
</comment>
<evidence type="ECO:0008006" key="10">
    <source>
        <dbReference type="Google" id="ProtNLM"/>
    </source>
</evidence>
<keyword evidence="4 7" id="KW-1133">Transmembrane helix</keyword>
<feature type="transmembrane region" description="Helical" evidence="7">
    <location>
        <begin position="122"/>
        <end position="141"/>
    </location>
</feature>
<dbReference type="PANTHER" id="PTHR30086">
    <property type="entry name" value="ARGININE EXPORTER PROTEIN ARGO"/>
    <property type="match status" value="1"/>
</dbReference>
<feature type="region of interest" description="Disordered" evidence="6">
    <location>
        <begin position="1"/>
        <end position="22"/>
    </location>
</feature>
<keyword evidence="9" id="KW-1185">Reference proteome</keyword>
<evidence type="ECO:0000313" key="8">
    <source>
        <dbReference type="EMBL" id="GAA1908117.1"/>
    </source>
</evidence>
<organism evidence="8 9">
    <name type="scientific">Nocardioides lentus</name>
    <dbReference type="NCBI Taxonomy" id="338077"/>
    <lineage>
        <taxon>Bacteria</taxon>
        <taxon>Bacillati</taxon>
        <taxon>Actinomycetota</taxon>
        <taxon>Actinomycetes</taxon>
        <taxon>Propionibacteriales</taxon>
        <taxon>Nocardioidaceae</taxon>
        <taxon>Nocardioides</taxon>
    </lineage>
</organism>
<dbReference type="EMBL" id="BAAAMY010000001">
    <property type="protein sequence ID" value="GAA1908117.1"/>
    <property type="molecule type" value="Genomic_DNA"/>
</dbReference>
<feature type="transmembrane region" description="Helical" evidence="7">
    <location>
        <begin position="200"/>
        <end position="222"/>
    </location>
</feature>
<dbReference type="InterPro" id="IPR001123">
    <property type="entry name" value="LeuE-type"/>
</dbReference>
<reference evidence="9" key="1">
    <citation type="journal article" date="2019" name="Int. J. Syst. Evol. Microbiol.">
        <title>The Global Catalogue of Microorganisms (GCM) 10K type strain sequencing project: providing services to taxonomists for standard genome sequencing and annotation.</title>
        <authorList>
            <consortium name="The Broad Institute Genomics Platform"/>
            <consortium name="The Broad Institute Genome Sequencing Center for Infectious Disease"/>
            <person name="Wu L."/>
            <person name="Ma J."/>
        </authorList>
    </citation>
    <scope>NUCLEOTIDE SEQUENCE [LARGE SCALE GENOMIC DNA]</scope>
    <source>
        <strain evidence="9">JCM 14046</strain>
    </source>
</reference>
<evidence type="ECO:0000256" key="3">
    <source>
        <dbReference type="ARBA" id="ARBA00022692"/>
    </source>
</evidence>
<feature type="transmembrane region" description="Helical" evidence="7">
    <location>
        <begin position="93"/>
        <end position="116"/>
    </location>
</feature>
<dbReference type="PANTHER" id="PTHR30086:SF20">
    <property type="entry name" value="ARGININE EXPORTER PROTEIN ARGO-RELATED"/>
    <property type="match status" value="1"/>
</dbReference>
<proteinExistence type="predicted"/>
<feature type="transmembrane region" description="Helical" evidence="7">
    <location>
        <begin position="53"/>
        <end position="81"/>
    </location>
</feature>
<name>A0ABP5AB72_9ACTN</name>
<evidence type="ECO:0000256" key="2">
    <source>
        <dbReference type="ARBA" id="ARBA00022475"/>
    </source>
</evidence>